<evidence type="ECO:0000256" key="2">
    <source>
        <dbReference type="PIRSR" id="PIRSR640198-2"/>
    </source>
</evidence>
<accession>A0A0F4LNB3</accession>
<dbReference type="InterPro" id="IPR040198">
    <property type="entry name" value="Fido_containing"/>
</dbReference>
<dbReference type="RefSeq" id="WP_052726800.1">
    <property type="nucleotide sequence ID" value="NZ_KQ034000.1"/>
</dbReference>
<dbReference type="Proteomes" id="UP000033682">
    <property type="component" value="Unassembled WGS sequence"/>
</dbReference>
<organism evidence="4 5">
    <name type="scientific">Lactobacillus apis</name>
    <dbReference type="NCBI Taxonomy" id="303541"/>
    <lineage>
        <taxon>Bacteria</taxon>
        <taxon>Bacillati</taxon>
        <taxon>Bacillota</taxon>
        <taxon>Bacilli</taxon>
        <taxon>Lactobacillales</taxon>
        <taxon>Lactobacillaceae</taxon>
        <taxon>Lactobacillus</taxon>
    </lineage>
</organism>
<feature type="binding site" evidence="2">
    <location>
        <position position="291"/>
    </location>
    <ligand>
        <name>ATP</name>
        <dbReference type="ChEBI" id="CHEBI:30616"/>
    </ligand>
</feature>
<dbReference type="PANTHER" id="PTHR13504:SF40">
    <property type="entry name" value="FIDO DOMAIN-CONTAINING PROTEIN"/>
    <property type="match status" value="1"/>
</dbReference>
<name>A0A0F4LNB3_9LACO</name>
<dbReference type="Pfam" id="PF02661">
    <property type="entry name" value="Fic"/>
    <property type="match status" value="1"/>
</dbReference>
<feature type="binding site" evidence="2">
    <location>
        <begin position="279"/>
        <end position="280"/>
    </location>
    <ligand>
        <name>ATP</name>
        <dbReference type="ChEBI" id="CHEBI:30616"/>
    </ligand>
</feature>
<evidence type="ECO:0000256" key="1">
    <source>
        <dbReference type="PIRSR" id="PIRSR640198-1"/>
    </source>
</evidence>
<reference evidence="4 5" key="1">
    <citation type="submission" date="2015-01" db="EMBL/GenBank/DDBJ databases">
        <title>Comparative genomics of the lactic acid bacteria isolated from the honey bee gut.</title>
        <authorList>
            <person name="Ellegaard K.M."/>
            <person name="Tamarit D."/>
            <person name="Javelind E."/>
            <person name="Olofsson T."/>
            <person name="Andersson S.G."/>
            <person name="Vasquez A."/>
        </authorList>
    </citation>
    <scope>NUCLEOTIDE SEQUENCE [LARGE SCALE GENOMIC DNA]</scope>
    <source>
        <strain evidence="4 5">Hma11</strain>
    </source>
</reference>
<keyword evidence="2" id="KW-0067">ATP-binding</keyword>
<dbReference type="PATRIC" id="fig|303541.3.peg.1457"/>
<dbReference type="HOGENOM" id="CLU_051003_0_0_9"/>
<evidence type="ECO:0000313" key="5">
    <source>
        <dbReference type="Proteomes" id="UP000033682"/>
    </source>
</evidence>
<evidence type="ECO:0000259" key="3">
    <source>
        <dbReference type="PROSITE" id="PS51459"/>
    </source>
</evidence>
<feature type="active site" evidence="1">
    <location>
        <position position="238"/>
    </location>
</feature>
<dbReference type="AlphaFoldDB" id="A0A0F4LNB3"/>
<dbReference type="InterPro" id="IPR036597">
    <property type="entry name" value="Fido-like_dom_sf"/>
</dbReference>
<sequence>MSKYQPLRIYSYNHPEESIDIELDRRINGYGTITFPLVANPINKREGFRLPERYNLFMVPVKDIVDLIRNVVEKSQKIKELISKLPGVAYEQFFNQMLVKEIKGTNDIENVSSTTEEINNAINNQTKQKKNIRLTSFVNMYTSIREGKVNKIESLSDIRKLYDFLLEGEIPQNKLPDGKLFRDGFVRIGNSVKTVHFPKQHESEINEQLERWIDFINDDEYISVIKACVAHYYFEYVHPFYDGNGRLGRYIFCSYIGKKLDPYTAVSLSHQINLKKVPYYDGFAEVEDKKNHGEITFFVKDMLNYLSDGQDEVIDQLQKARYRLDYVKKELEKRKYSIVKFNELYIYSQAYLFNDFEGSIEDRELFELFKQDHISRRKFKEGLAELQNEGLIETVKAKPLKRRITAKFLEQIGLDA</sequence>
<keyword evidence="5" id="KW-1185">Reference proteome</keyword>
<protein>
    <submittedName>
        <fullName evidence="4">Fic family protein</fullName>
    </submittedName>
</protein>
<proteinExistence type="predicted"/>
<feature type="binding site" evidence="2">
    <location>
        <begin position="242"/>
        <end position="249"/>
    </location>
    <ligand>
        <name>ATP</name>
        <dbReference type="ChEBI" id="CHEBI:30616"/>
    </ligand>
</feature>
<dbReference type="PROSITE" id="PS51459">
    <property type="entry name" value="FIDO"/>
    <property type="match status" value="1"/>
</dbReference>
<dbReference type="GO" id="GO:0005524">
    <property type="term" value="F:ATP binding"/>
    <property type="evidence" value="ECO:0007669"/>
    <property type="project" value="UniProtKB-KW"/>
</dbReference>
<dbReference type="PANTHER" id="PTHR13504">
    <property type="entry name" value="FIDO DOMAIN-CONTAINING PROTEIN DDB_G0283145"/>
    <property type="match status" value="1"/>
</dbReference>
<comment type="caution">
    <text evidence="4">The sequence shown here is derived from an EMBL/GenBank/DDBJ whole genome shotgun (WGS) entry which is preliminary data.</text>
</comment>
<gene>
    <name evidence="4" type="ORF">JF72_12890</name>
</gene>
<keyword evidence="2" id="KW-0547">Nucleotide-binding</keyword>
<dbReference type="SUPFAM" id="SSF140931">
    <property type="entry name" value="Fic-like"/>
    <property type="match status" value="1"/>
</dbReference>
<dbReference type="STRING" id="303541.JF72_12890"/>
<dbReference type="Gene3D" id="1.10.3290.10">
    <property type="entry name" value="Fido-like domain"/>
    <property type="match status" value="1"/>
</dbReference>
<evidence type="ECO:0000313" key="4">
    <source>
        <dbReference type="EMBL" id="KJY60342.1"/>
    </source>
</evidence>
<dbReference type="InterPro" id="IPR003812">
    <property type="entry name" value="Fido"/>
</dbReference>
<dbReference type="EMBL" id="JXLG01000009">
    <property type="protein sequence ID" value="KJY60342.1"/>
    <property type="molecule type" value="Genomic_DNA"/>
</dbReference>
<feature type="domain" description="Fido" evidence="3">
    <location>
        <begin position="153"/>
        <end position="301"/>
    </location>
</feature>